<evidence type="ECO:0000313" key="2">
    <source>
        <dbReference type="EMBL" id="XBS54097.1"/>
    </source>
</evidence>
<sequence length="40" mass="4361">MTHYDKWREPFPAPKGSNAGNHGKHALAERIEALPGCGIC</sequence>
<protein>
    <submittedName>
        <fullName evidence="2">Uncharacterized protein</fullName>
    </submittedName>
</protein>
<proteinExistence type="predicted"/>
<name>A0AAU7PP13_9FIRM</name>
<dbReference type="EMBL" id="CP157940">
    <property type="protein sequence ID" value="XBS54097.1"/>
    <property type="molecule type" value="Genomic_DNA"/>
</dbReference>
<dbReference type="RefSeq" id="WP_349946515.1">
    <property type="nucleotide sequence ID" value="NZ_CP157940.1"/>
</dbReference>
<feature type="region of interest" description="Disordered" evidence="1">
    <location>
        <begin position="1"/>
        <end position="22"/>
    </location>
</feature>
<reference evidence="2" key="1">
    <citation type="submission" date="2024-06" db="EMBL/GenBank/DDBJ databases">
        <title>Lacrimispora cavernae sp. nov., a novel anaerobe isolated from bat guano pile inside a cave.</title>
        <authorList>
            <person name="Miller S.L."/>
            <person name="Lu N."/>
            <person name="King J."/>
            <person name="Sankaranarayanan K."/>
            <person name="Lawson P.A."/>
        </authorList>
    </citation>
    <scope>NUCLEOTIDE SEQUENCE</scope>
    <source>
        <strain evidence="2">BS-2</strain>
    </source>
</reference>
<dbReference type="AlphaFoldDB" id="A0AAU7PP13"/>
<accession>A0AAU7PP13</accession>
<evidence type="ECO:0000256" key="1">
    <source>
        <dbReference type="SAM" id="MobiDB-lite"/>
    </source>
</evidence>
<organism evidence="2">
    <name type="scientific">Lacrimispora sp. BS-2</name>
    <dbReference type="NCBI Taxonomy" id="3151850"/>
    <lineage>
        <taxon>Bacteria</taxon>
        <taxon>Bacillati</taxon>
        <taxon>Bacillota</taxon>
        <taxon>Clostridia</taxon>
        <taxon>Lachnospirales</taxon>
        <taxon>Lachnospiraceae</taxon>
        <taxon>Lacrimispora</taxon>
    </lineage>
</organism>
<gene>
    <name evidence="2" type="ORF">ABFV83_20265</name>
</gene>